<dbReference type="AlphaFoldDB" id="A0A9W9R1K2"/>
<proteinExistence type="inferred from homology"/>
<dbReference type="GO" id="GO:0016491">
    <property type="term" value="F:oxidoreductase activity"/>
    <property type="evidence" value="ECO:0007669"/>
    <property type="project" value="InterPro"/>
</dbReference>
<evidence type="ECO:0000256" key="1">
    <source>
        <dbReference type="ARBA" id="ARBA00023604"/>
    </source>
</evidence>
<dbReference type="EMBL" id="JAPZBQ010000001">
    <property type="protein sequence ID" value="KAJ5352053.1"/>
    <property type="molecule type" value="Genomic_DNA"/>
</dbReference>
<evidence type="ECO:0000313" key="3">
    <source>
        <dbReference type="Proteomes" id="UP001147695"/>
    </source>
</evidence>
<comment type="caution">
    <text evidence="2">The sequence shown here is derived from an EMBL/GenBank/DDBJ whole genome shotgun (WGS) entry which is preliminary data.</text>
</comment>
<reference evidence="2" key="1">
    <citation type="submission" date="2022-12" db="EMBL/GenBank/DDBJ databases">
        <authorList>
            <person name="Petersen C."/>
        </authorList>
    </citation>
    <scope>NUCLEOTIDE SEQUENCE</scope>
    <source>
        <strain evidence="2">IBT 35673</strain>
    </source>
</reference>
<sequence length="163" mass="18874">MSTTAIFSYIKWDSKFEHEKPYFMLMDCPDDFPQRNYESEEGPTEIVHDLRGQFEKFNLDDHGFVATTQQLVITDFNEETVNKSYLPSLEQLVRDVVGIRSSNPEKTYVAPGVDVKLDDKGVILHPIQSAHVDQSEFAATQRVKHHMGSRADELLKRRFRILK</sequence>
<dbReference type="Proteomes" id="UP001147695">
    <property type="component" value="Unassembled WGS sequence"/>
</dbReference>
<organism evidence="2 3">
    <name type="scientific">Penicillium brevicompactum</name>
    <dbReference type="NCBI Taxonomy" id="5074"/>
    <lineage>
        <taxon>Eukaryota</taxon>
        <taxon>Fungi</taxon>
        <taxon>Dikarya</taxon>
        <taxon>Ascomycota</taxon>
        <taxon>Pezizomycotina</taxon>
        <taxon>Eurotiomycetes</taxon>
        <taxon>Eurotiomycetidae</taxon>
        <taxon>Eurotiales</taxon>
        <taxon>Aspergillaceae</taxon>
        <taxon>Penicillium</taxon>
    </lineage>
</organism>
<comment type="similarity">
    <text evidence="1">Belongs to the asaB hydroxylase/desaturase family.</text>
</comment>
<dbReference type="PANTHER" id="PTHR34598:SF3">
    <property type="entry name" value="OXIDOREDUCTASE AN1597"/>
    <property type="match status" value="1"/>
</dbReference>
<accession>A0A9W9R1K2</accession>
<protein>
    <submittedName>
        <fullName evidence="2">7 alpha-cephem-methoxylase</fullName>
    </submittedName>
</protein>
<gene>
    <name evidence="2" type="ORF">N7452_001027</name>
</gene>
<name>A0A9W9R1K2_PENBR</name>
<dbReference type="InterPro" id="IPR044053">
    <property type="entry name" value="AsaB-like"/>
</dbReference>
<dbReference type="PANTHER" id="PTHR34598">
    <property type="entry name" value="BLL6449 PROTEIN"/>
    <property type="match status" value="1"/>
</dbReference>
<reference evidence="2" key="2">
    <citation type="journal article" date="2023" name="IMA Fungus">
        <title>Comparative genomic study of the Penicillium genus elucidates a diverse pangenome and 15 lateral gene transfer events.</title>
        <authorList>
            <person name="Petersen C."/>
            <person name="Sorensen T."/>
            <person name="Nielsen M.R."/>
            <person name="Sondergaard T.E."/>
            <person name="Sorensen J.L."/>
            <person name="Fitzpatrick D.A."/>
            <person name="Frisvad J.C."/>
            <person name="Nielsen K.L."/>
        </authorList>
    </citation>
    <scope>NUCLEOTIDE SEQUENCE</scope>
    <source>
        <strain evidence="2">IBT 35673</strain>
    </source>
</reference>
<evidence type="ECO:0000313" key="2">
    <source>
        <dbReference type="EMBL" id="KAJ5352053.1"/>
    </source>
</evidence>